<dbReference type="InterPro" id="IPR036890">
    <property type="entry name" value="HATPase_C_sf"/>
</dbReference>
<dbReference type="SUPFAM" id="SSF55874">
    <property type="entry name" value="ATPase domain of HSP90 chaperone/DNA topoisomerase II/histidine kinase"/>
    <property type="match status" value="1"/>
</dbReference>
<dbReference type="InterPro" id="IPR013655">
    <property type="entry name" value="PAS_fold_3"/>
</dbReference>
<evidence type="ECO:0000256" key="10">
    <source>
        <dbReference type="ARBA" id="ARBA00023012"/>
    </source>
</evidence>
<dbReference type="InterPro" id="IPR003594">
    <property type="entry name" value="HATPase_dom"/>
</dbReference>
<keyword evidence="7" id="KW-0547">Nucleotide-binding</keyword>
<feature type="domain" description="PAC" evidence="19">
    <location>
        <begin position="114"/>
        <end position="166"/>
    </location>
</feature>
<dbReference type="FunFam" id="3.30.565.10:FF:000010">
    <property type="entry name" value="Sensor histidine kinase RcsC"/>
    <property type="match status" value="1"/>
</dbReference>
<dbReference type="Proteomes" id="UP000034103">
    <property type="component" value="Chromosome"/>
</dbReference>
<dbReference type="GO" id="GO:0009927">
    <property type="term" value="F:histidine phosphotransfer kinase activity"/>
    <property type="evidence" value="ECO:0007669"/>
    <property type="project" value="TreeGrafter"/>
</dbReference>
<dbReference type="EC" id="2.7.13.3" evidence="4"/>
<dbReference type="InterPro" id="IPR000700">
    <property type="entry name" value="PAS-assoc_C"/>
</dbReference>
<reference evidence="20 21" key="1">
    <citation type="journal article" date="2015" name="Genome Announc.">
        <title>Complete Genome Sequence of Microcystis aeruginosa NIES-2549, a Bloom-Forming Cyanobacterium from Lake Kasumigaura, Japan.</title>
        <authorList>
            <person name="Yamaguchi H."/>
            <person name="Suzuki S."/>
            <person name="Tanabe Y."/>
            <person name="Osana Y."/>
            <person name="Shimura Y."/>
            <person name="Ishida K."/>
            <person name="Kawachi M."/>
        </authorList>
    </citation>
    <scope>NUCLEOTIDE SEQUENCE [LARGE SCALE GENOMIC DNA]</scope>
    <source>
        <strain evidence="20 21">NIES-2549</strain>
    </source>
</reference>
<evidence type="ECO:0000259" key="16">
    <source>
        <dbReference type="PROSITE" id="PS50109"/>
    </source>
</evidence>
<evidence type="ECO:0000256" key="1">
    <source>
        <dbReference type="ARBA" id="ARBA00000085"/>
    </source>
</evidence>
<evidence type="ECO:0000256" key="3">
    <source>
        <dbReference type="ARBA" id="ARBA00006402"/>
    </source>
</evidence>
<evidence type="ECO:0000256" key="4">
    <source>
        <dbReference type="ARBA" id="ARBA00012438"/>
    </source>
</evidence>
<proteinExistence type="inferred from homology"/>
<comment type="similarity">
    <text evidence="3">In the N-terminal section; belongs to the phytochrome family.</text>
</comment>
<evidence type="ECO:0000256" key="11">
    <source>
        <dbReference type="ARBA" id="ARBA00023136"/>
    </source>
</evidence>
<keyword evidence="8 20" id="KW-0418">Kinase</keyword>
<evidence type="ECO:0000259" key="17">
    <source>
        <dbReference type="PROSITE" id="PS50110"/>
    </source>
</evidence>
<dbReference type="CDD" id="cd00130">
    <property type="entry name" value="PAS"/>
    <property type="match status" value="1"/>
</dbReference>
<dbReference type="InterPro" id="IPR000014">
    <property type="entry name" value="PAS"/>
</dbReference>
<dbReference type="PROSITE" id="PS50113">
    <property type="entry name" value="PAC"/>
    <property type="match status" value="1"/>
</dbReference>
<dbReference type="PROSITE" id="PS50109">
    <property type="entry name" value="HIS_KIN"/>
    <property type="match status" value="1"/>
</dbReference>
<keyword evidence="11" id="KW-0472">Membrane</keyword>
<evidence type="ECO:0000256" key="2">
    <source>
        <dbReference type="ARBA" id="ARBA00004370"/>
    </source>
</evidence>
<evidence type="ECO:0000256" key="7">
    <source>
        <dbReference type="ARBA" id="ARBA00022741"/>
    </source>
</evidence>
<dbReference type="InterPro" id="IPR036097">
    <property type="entry name" value="HisK_dim/P_sf"/>
</dbReference>
<dbReference type="CDD" id="cd16922">
    <property type="entry name" value="HATPase_EvgS-ArcB-TorS-like"/>
    <property type="match status" value="1"/>
</dbReference>
<dbReference type="SUPFAM" id="SSF52172">
    <property type="entry name" value="CheY-like"/>
    <property type="match status" value="1"/>
</dbReference>
<dbReference type="SMART" id="SM00387">
    <property type="entry name" value="HATPase_c"/>
    <property type="match status" value="1"/>
</dbReference>
<dbReference type="PATRIC" id="fig|1641812.3.peg.787"/>
<dbReference type="PROSITE" id="PS50112">
    <property type="entry name" value="PAS"/>
    <property type="match status" value="1"/>
</dbReference>
<evidence type="ECO:0000256" key="14">
    <source>
        <dbReference type="PROSITE-ProRule" id="PRU00169"/>
    </source>
</evidence>
<dbReference type="Pfam" id="PF00072">
    <property type="entry name" value="Response_reg"/>
    <property type="match status" value="1"/>
</dbReference>
<feature type="domain" description="Histidine kinase" evidence="16">
    <location>
        <begin position="361"/>
        <end position="582"/>
    </location>
</feature>
<dbReference type="RefSeq" id="WP_046661009.1">
    <property type="nucleotide sequence ID" value="NZ_CP011304.1"/>
</dbReference>
<dbReference type="SMART" id="SM00086">
    <property type="entry name" value="PAC"/>
    <property type="match status" value="1"/>
</dbReference>
<evidence type="ECO:0000256" key="6">
    <source>
        <dbReference type="ARBA" id="ARBA00022679"/>
    </source>
</evidence>
<comment type="subcellular location">
    <subcellularLocation>
        <location evidence="2">Membrane</location>
    </subcellularLocation>
</comment>
<evidence type="ECO:0000256" key="12">
    <source>
        <dbReference type="ARBA" id="ARBA00023306"/>
    </source>
</evidence>
<feature type="domain" description="PAS" evidence="18">
    <location>
        <begin position="38"/>
        <end position="110"/>
    </location>
</feature>
<comment type="catalytic activity">
    <reaction evidence="1">
        <text>ATP + protein L-histidine = ADP + protein N-phospho-L-histidine.</text>
        <dbReference type="EC" id="2.7.13.3"/>
    </reaction>
</comment>
<dbReference type="InterPro" id="IPR001789">
    <property type="entry name" value="Sig_transdc_resp-reg_receiver"/>
</dbReference>
<dbReference type="Gene3D" id="3.30.450.20">
    <property type="entry name" value="PAS domain"/>
    <property type="match status" value="1"/>
</dbReference>
<dbReference type="AlphaFoldDB" id="A0A0F6RJN6"/>
<dbReference type="EMBL" id="CP011304">
    <property type="protein sequence ID" value="AKE63120.1"/>
    <property type="molecule type" value="Genomic_DNA"/>
</dbReference>
<dbReference type="CDD" id="cd17546">
    <property type="entry name" value="REC_hyHK_CKI1_RcsC-like"/>
    <property type="match status" value="1"/>
</dbReference>
<dbReference type="InterPro" id="IPR003018">
    <property type="entry name" value="GAF"/>
</dbReference>
<dbReference type="GO" id="GO:0005886">
    <property type="term" value="C:plasma membrane"/>
    <property type="evidence" value="ECO:0007669"/>
    <property type="project" value="TreeGrafter"/>
</dbReference>
<evidence type="ECO:0000313" key="20">
    <source>
        <dbReference type="EMBL" id="AKE63120.1"/>
    </source>
</evidence>
<protein>
    <recommendedName>
        <fullName evidence="13">Circadian input-output histidine kinase CikA</fullName>
        <ecNumber evidence="4">2.7.13.3</ecNumber>
    </recommendedName>
</protein>
<name>A0A0F6RJN6_MICAE</name>
<dbReference type="FunFam" id="1.10.287.130:FF:000038">
    <property type="entry name" value="Sensory transduction histidine kinase"/>
    <property type="match status" value="1"/>
</dbReference>
<feature type="modified residue" description="4-aspartylphosphate" evidence="14">
    <location>
        <position position="657"/>
    </location>
</feature>
<dbReference type="SMART" id="SM00065">
    <property type="entry name" value="GAF"/>
    <property type="match status" value="1"/>
</dbReference>
<dbReference type="SUPFAM" id="SSF55785">
    <property type="entry name" value="PYP-like sensor domain (PAS domain)"/>
    <property type="match status" value="1"/>
</dbReference>
<keyword evidence="5 14" id="KW-0597">Phosphoprotein</keyword>
<dbReference type="Pfam" id="PF00512">
    <property type="entry name" value="HisKA"/>
    <property type="match status" value="1"/>
</dbReference>
<keyword evidence="6" id="KW-0808">Transferase</keyword>
<feature type="coiled-coil region" evidence="15">
    <location>
        <begin position="4"/>
        <end position="31"/>
    </location>
</feature>
<evidence type="ECO:0000256" key="5">
    <source>
        <dbReference type="ARBA" id="ARBA00022553"/>
    </source>
</evidence>
<keyword evidence="15" id="KW-0175">Coiled coil</keyword>
<keyword evidence="9" id="KW-0067">ATP-binding</keyword>
<dbReference type="SUPFAM" id="SSF47384">
    <property type="entry name" value="Homodimeric domain of signal transducing histidine kinase"/>
    <property type="match status" value="1"/>
</dbReference>
<dbReference type="NCBIfam" id="TIGR00229">
    <property type="entry name" value="sensory_box"/>
    <property type="match status" value="1"/>
</dbReference>
<dbReference type="SMART" id="SM00448">
    <property type="entry name" value="REC"/>
    <property type="match status" value="1"/>
</dbReference>
<sequence>MSDFEELEPKKRELEAVIQSWQQERETFKQIQQEWQEHKERWQLILQGGNDGIWDWNVRTQTLFVSPRWKEMLGYSDGEIANHFDTWKNLLHPEDLDRVLNCLQAYIHREIPEYRAEFRLLCKDGSYKWILARGEALWDESGQPLRMAGSHTDINERKKREKALEIQSYRDNLLSRVTRLLIAQDIHSAIDHTLELLCQFTQSAHCYIIQYSTCRQQWSMVYEYCHPDYPQVIPIREQSQNLSTETFPWFSEQLLNGIPVKLNSLDDLPPTAIPERTILAHSSTPCLLIVPMWDSSGVTVGYLGLDASAEKQWTKEDVTFVRLVGELIAIAQSRYEAEKELKEAKETAIKANKAKSEFLANMSHELRTPLNAILGFTRLISRDSSISSEYRQYLEIVNRSGEHLLELINDILEMSKIEAGRTVFNPSNFDLYALLDNIAEMLRPQAQAKALSLIFDRSSDLPQYICTDESKLRQVLINLLGNGLKFTESGGVTLRGKVGEKRGDYQRLLWEIEDTGAGIAPEEIYKLFQPFNQTETGRKSQQGTGLGLPISKKFVELMGGAIGVSSILGQGSVFSFDIQVGLVGENEIKTETNRAKVIALAENQPKYRILVVDDRPESRLLLLKLLTSLGLSVQEAANGQEAIAIWQAWQPHLIWMDMRMPVKDGYEATREIRQLEADNRGKTVIIALTASAFEEDRALVIAAGCDDFVRKPFREEFIWQKMSEYLGLKYIYADNEPNQSNYSPVFLDSLQSLLKLISPDWIRQLQQAARECDDEKIIALTAEIPPDYATLAQGLQQLAREFSFDAIETIIRDLNIS</sequence>
<dbReference type="GO" id="GO:0000155">
    <property type="term" value="F:phosphorelay sensor kinase activity"/>
    <property type="evidence" value="ECO:0007669"/>
    <property type="project" value="InterPro"/>
</dbReference>
<dbReference type="SMART" id="SM00091">
    <property type="entry name" value="PAS"/>
    <property type="match status" value="1"/>
</dbReference>
<feature type="domain" description="Response regulatory" evidence="17">
    <location>
        <begin position="608"/>
        <end position="726"/>
    </location>
</feature>
<dbReference type="PANTHER" id="PTHR43047">
    <property type="entry name" value="TWO-COMPONENT HISTIDINE PROTEIN KINASE"/>
    <property type="match status" value="1"/>
</dbReference>
<keyword evidence="10" id="KW-0902">Two-component regulatory system</keyword>
<accession>A0A0F6RJN6</accession>
<dbReference type="PRINTS" id="PR00344">
    <property type="entry name" value="BCTRLSENSOR"/>
</dbReference>
<dbReference type="PROSITE" id="PS50110">
    <property type="entry name" value="RESPONSE_REGULATORY"/>
    <property type="match status" value="1"/>
</dbReference>
<gene>
    <name evidence="20" type="ORF">MYAER_0760</name>
</gene>
<dbReference type="Gene3D" id="1.10.287.130">
    <property type="match status" value="1"/>
</dbReference>
<evidence type="ECO:0000256" key="15">
    <source>
        <dbReference type="SAM" id="Coils"/>
    </source>
</evidence>
<dbReference type="InterPro" id="IPR003661">
    <property type="entry name" value="HisK_dim/P_dom"/>
</dbReference>
<evidence type="ECO:0000256" key="13">
    <source>
        <dbReference type="ARBA" id="ARBA00074306"/>
    </source>
</evidence>
<evidence type="ECO:0000256" key="8">
    <source>
        <dbReference type="ARBA" id="ARBA00022777"/>
    </source>
</evidence>
<dbReference type="InterPro" id="IPR029016">
    <property type="entry name" value="GAF-like_dom_sf"/>
</dbReference>
<dbReference type="InterPro" id="IPR011006">
    <property type="entry name" value="CheY-like_superfamily"/>
</dbReference>
<dbReference type="GO" id="GO:0005524">
    <property type="term" value="F:ATP binding"/>
    <property type="evidence" value="ECO:0007669"/>
    <property type="project" value="UniProtKB-KW"/>
</dbReference>
<dbReference type="Pfam" id="PF02518">
    <property type="entry name" value="HATPase_c"/>
    <property type="match status" value="1"/>
</dbReference>
<dbReference type="InterPro" id="IPR001610">
    <property type="entry name" value="PAC"/>
</dbReference>
<dbReference type="Gene3D" id="3.30.565.10">
    <property type="entry name" value="Histidine kinase-like ATPase, C-terminal domain"/>
    <property type="match status" value="1"/>
</dbReference>
<dbReference type="InterPro" id="IPR004358">
    <property type="entry name" value="Sig_transdc_His_kin-like_C"/>
</dbReference>
<dbReference type="Gene3D" id="3.40.50.2300">
    <property type="match status" value="1"/>
</dbReference>
<keyword evidence="12" id="KW-0131">Cell cycle</keyword>
<evidence type="ECO:0000259" key="19">
    <source>
        <dbReference type="PROSITE" id="PS50113"/>
    </source>
</evidence>
<dbReference type="InterPro" id="IPR005467">
    <property type="entry name" value="His_kinase_dom"/>
</dbReference>
<dbReference type="Pfam" id="PF08447">
    <property type="entry name" value="PAS_3"/>
    <property type="match status" value="1"/>
</dbReference>
<dbReference type="Gene3D" id="3.30.450.40">
    <property type="match status" value="1"/>
</dbReference>
<organism evidence="20 21">
    <name type="scientific">Microcystis aeruginosa NIES-2549</name>
    <dbReference type="NCBI Taxonomy" id="1641812"/>
    <lineage>
        <taxon>Bacteria</taxon>
        <taxon>Bacillati</taxon>
        <taxon>Cyanobacteriota</taxon>
        <taxon>Cyanophyceae</taxon>
        <taxon>Oscillatoriophycideae</taxon>
        <taxon>Chroococcales</taxon>
        <taxon>Microcystaceae</taxon>
        <taxon>Microcystis</taxon>
    </lineage>
</organism>
<dbReference type="SMART" id="SM00388">
    <property type="entry name" value="HisKA"/>
    <property type="match status" value="1"/>
</dbReference>
<dbReference type="InterPro" id="IPR035965">
    <property type="entry name" value="PAS-like_dom_sf"/>
</dbReference>
<dbReference type="HOGENOM" id="CLU_000445_114_15_3"/>
<evidence type="ECO:0000259" key="18">
    <source>
        <dbReference type="PROSITE" id="PS50112"/>
    </source>
</evidence>
<evidence type="ECO:0000313" key="21">
    <source>
        <dbReference type="Proteomes" id="UP000034103"/>
    </source>
</evidence>
<dbReference type="Pfam" id="PF13185">
    <property type="entry name" value="GAF_2"/>
    <property type="match status" value="1"/>
</dbReference>
<evidence type="ECO:0000256" key="9">
    <source>
        <dbReference type="ARBA" id="ARBA00022840"/>
    </source>
</evidence>
<dbReference type="PANTHER" id="PTHR43047:SF72">
    <property type="entry name" value="OSMOSENSING HISTIDINE PROTEIN KINASE SLN1"/>
    <property type="match status" value="1"/>
</dbReference>
<dbReference type="CDD" id="cd00082">
    <property type="entry name" value="HisKA"/>
    <property type="match status" value="1"/>
</dbReference>
<dbReference type="SUPFAM" id="SSF55781">
    <property type="entry name" value="GAF domain-like"/>
    <property type="match status" value="1"/>
</dbReference>